<name>A0A1X1YG83_9MYCO</name>
<dbReference type="EMBL" id="LQPE01000018">
    <property type="protein sequence ID" value="ORW10112.1"/>
    <property type="molecule type" value="Genomic_DNA"/>
</dbReference>
<comment type="caution">
    <text evidence="1">The sequence shown here is derived from an EMBL/GenBank/DDBJ whole genome shotgun (WGS) entry which is preliminary data.</text>
</comment>
<dbReference type="RefSeq" id="WP_045379892.1">
    <property type="nucleotide sequence ID" value="NZ_BBKA01000062.1"/>
</dbReference>
<dbReference type="OrthoDB" id="9801102at2"/>
<proteinExistence type="predicted"/>
<dbReference type="InterPro" id="IPR035093">
    <property type="entry name" value="RelE/ParE_toxin_dom_sf"/>
</dbReference>
<dbReference type="Gene3D" id="3.30.2310.20">
    <property type="entry name" value="RelE-like"/>
    <property type="match status" value="1"/>
</dbReference>
<keyword evidence="2" id="KW-1185">Reference proteome</keyword>
<sequence length="93" mass="10919">MIRSFKDRDSEKVWNLTFAKRFSKEVAKRAREKKQPIDAAENINDLRVPPGNRLEKLAGDREGQHSIRVNDQWRVCFVWAHDGAEQVELADYH</sequence>
<dbReference type="Pfam" id="PF05015">
    <property type="entry name" value="HigB-like_toxin"/>
    <property type="match status" value="1"/>
</dbReference>
<dbReference type="Proteomes" id="UP000193487">
    <property type="component" value="Unassembled WGS sequence"/>
</dbReference>
<dbReference type="PANTHER" id="PTHR40266">
    <property type="entry name" value="TOXIN HIGB-1"/>
    <property type="match status" value="1"/>
</dbReference>
<gene>
    <name evidence="1" type="ORF">AWC14_20575</name>
</gene>
<evidence type="ECO:0000313" key="2">
    <source>
        <dbReference type="Proteomes" id="UP000193487"/>
    </source>
</evidence>
<protein>
    <submittedName>
        <fullName evidence="1">Plasmid maintenance system killer protein</fullName>
    </submittedName>
</protein>
<reference evidence="1 2" key="1">
    <citation type="submission" date="2016-01" db="EMBL/GenBank/DDBJ databases">
        <title>The new phylogeny of the genus Mycobacterium.</title>
        <authorList>
            <person name="Tarcisio F."/>
            <person name="Conor M."/>
            <person name="Antonella G."/>
            <person name="Elisabetta G."/>
            <person name="Giulia F.S."/>
            <person name="Sara T."/>
            <person name="Anna F."/>
            <person name="Clotilde B."/>
            <person name="Roberto B."/>
            <person name="Veronica D.S."/>
            <person name="Fabio R."/>
            <person name="Monica P."/>
            <person name="Olivier J."/>
            <person name="Enrico T."/>
            <person name="Nicola S."/>
        </authorList>
    </citation>
    <scope>NUCLEOTIDE SEQUENCE [LARGE SCALE GENOMIC DNA]</scope>
    <source>
        <strain evidence="1 2">DSM 45166</strain>
    </source>
</reference>
<accession>A0A1X1YG83</accession>
<dbReference type="SUPFAM" id="SSF143011">
    <property type="entry name" value="RelE-like"/>
    <property type="match status" value="1"/>
</dbReference>
<evidence type="ECO:0000313" key="1">
    <source>
        <dbReference type="EMBL" id="ORW10112.1"/>
    </source>
</evidence>
<dbReference type="PANTHER" id="PTHR40266:SF2">
    <property type="entry name" value="TOXIN HIGB-1"/>
    <property type="match status" value="1"/>
</dbReference>
<dbReference type="InterPro" id="IPR007711">
    <property type="entry name" value="HigB-1"/>
</dbReference>
<dbReference type="AlphaFoldDB" id="A0A1X1YG83"/>
<organism evidence="1 2">
    <name type="scientific">Mycobacterium kyorinense</name>
    <dbReference type="NCBI Taxonomy" id="487514"/>
    <lineage>
        <taxon>Bacteria</taxon>
        <taxon>Bacillati</taxon>
        <taxon>Actinomycetota</taxon>
        <taxon>Actinomycetes</taxon>
        <taxon>Mycobacteriales</taxon>
        <taxon>Mycobacteriaceae</taxon>
        <taxon>Mycobacterium</taxon>
    </lineage>
</organism>